<feature type="non-terminal residue" evidence="2">
    <location>
        <position position="116"/>
    </location>
</feature>
<keyword evidence="1" id="KW-0812">Transmembrane</keyword>
<evidence type="ECO:0000256" key="1">
    <source>
        <dbReference type="SAM" id="Phobius"/>
    </source>
</evidence>
<keyword evidence="1" id="KW-0472">Membrane</keyword>
<name>A0A0V0H2S2_SOLCH</name>
<feature type="transmembrane region" description="Helical" evidence="1">
    <location>
        <begin position="97"/>
        <end position="115"/>
    </location>
</feature>
<dbReference type="AlphaFoldDB" id="A0A0V0H2S2"/>
<feature type="transmembrane region" description="Helical" evidence="1">
    <location>
        <begin position="65"/>
        <end position="85"/>
    </location>
</feature>
<organism evidence="2">
    <name type="scientific">Solanum chacoense</name>
    <name type="common">Chaco potato</name>
    <dbReference type="NCBI Taxonomy" id="4108"/>
    <lineage>
        <taxon>Eukaryota</taxon>
        <taxon>Viridiplantae</taxon>
        <taxon>Streptophyta</taxon>
        <taxon>Embryophyta</taxon>
        <taxon>Tracheophyta</taxon>
        <taxon>Spermatophyta</taxon>
        <taxon>Magnoliopsida</taxon>
        <taxon>eudicotyledons</taxon>
        <taxon>Gunneridae</taxon>
        <taxon>Pentapetalae</taxon>
        <taxon>asterids</taxon>
        <taxon>lamiids</taxon>
        <taxon>Solanales</taxon>
        <taxon>Solanaceae</taxon>
        <taxon>Solanoideae</taxon>
        <taxon>Solaneae</taxon>
        <taxon>Solanum</taxon>
    </lineage>
</organism>
<protein>
    <submittedName>
        <fullName evidence="2">Putative ovule protein</fullName>
    </submittedName>
</protein>
<proteinExistence type="predicted"/>
<accession>A0A0V0H2S2</accession>
<sequence>MGGKRTEIDKKRANSKFETPQNFHDFCEAPFFLAISTHSGRGKGGNRVPVAFCCDINADRDVFWIFYRLIAAFFCFRRYLLMSVASGNFTLGPLFGLKYFGAGLGSGGVLGWQLSR</sequence>
<dbReference type="EMBL" id="GEDG01026784">
    <property type="protein sequence ID" value="JAP14281.1"/>
    <property type="molecule type" value="Transcribed_RNA"/>
</dbReference>
<reference evidence="2" key="1">
    <citation type="submission" date="2015-12" db="EMBL/GenBank/DDBJ databases">
        <title>Gene expression during late stages of embryo sac development: a critical building block for successful pollen-pistil interactions.</title>
        <authorList>
            <person name="Liu Y."/>
            <person name="Joly V."/>
            <person name="Sabar M."/>
            <person name="Matton D.P."/>
        </authorList>
    </citation>
    <scope>NUCLEOTIDE SEQUENCE</scope>
</reference>
<keyword evidence="1" id="KW-1133">Transmembrane helix</keyword>
<evidence type="ECO:0000313" key="2">
    <source>
        <dbReference type="EMBL" id="JAP14281.1"/>
    </source>
</evidence>